<protein>
    <submittedName>
        <fullName evidence="2">Uncharacterized protein</fullName>
    </submittedName>
</protein>
<proteinExistence type="predicted"/>
<evidence type="ECO:0000313" key="2">
    <source>
        <dbReference type="EMBL" id="CAD7439217.1"/>
    </source>
</evidence>
<sequence>MLFQYTWPGLEPRPLHQHPVVPGAQCGATRGLHSASSGGLGGHSPPPRAPCSSPARLLPATHPCSIAIARSLGTCTGERRNQLYDVGREDSGPLQRNCFILGGGEICNQKQPRHKENTRLTTCSGKYTLNTPDRDSNLNLIISIWLSGSTHQPVIGSLDYCGSSALDHEVTEAGVLLEICTVLLQVARFHQSSDPAKVLENYVMNPGGSHKRPKTRLGQARCDRLWSTEDSHPPHLSSLIEFYFTLESADLISSFVTGTMPMQSDTISVNLSISVTIHPTEIRTSISSSSAVELNTISVLANYATEAAHMLFANFIPKNSTILVSLIFNVLVSAVYVTANSPFVCVPSLGVRYHLHELASHSPLGLNFTEDTALVQPHTEKYAITKVELDFVEPLPEVLSALEGVLLLAPDGGCVDINQPYTSNQASQSAPRIQPAGYRLRCAPLEHEHKGTRLLRTCYSAACHRDEEQGYFGPVPTLHVTERRGARLRQTCYSAACHRDEEQGSSGPVPALPVTERRGAMPSYNRSCIQPEVDFWVTNNWSKETEGNTPHQNYLQEIVSEILIFEMHSDTKDE</sequence>
<feature type="region of interest" description="Disordered" evidence="1">
    <location>
        <begin position="23"/>
        <end position="54"/>
    </location>
</feature>
<accession>A0A7R9EPY4</accession>
<evidence type="ECO:0000256" key="1">
    <source>
        <dbReference type="SAM" id="MobiDB-lite"/>
    </source>
</evidence>
<dbReference type="AlphaFoldDB" id="A0A7R9EPY4"/>
<name>A0A7R9EPY4_9NEOP</name>
<dbReference type="EMBL" id="OD564623">
    <property type="protein sequence ID" value="CAD7439217.1"/>
    <property type="molecule type" value="Genomic_DNA"/>
</dbReference>
<organism evidence="2">
    <name type="scientific">Timema bartmani</name>
    <dbReference type="NCBI Taxonomy" id="61472"/>
    <lineage>
        <taxon>Eukaryota</taxon>
        <taxon>Metazoa</taxon>
        <taxon>Ecdysozoa</taxon>
        <taxon>Arthropoda</taxon>
        <taxon>Hexapoda</taxon>
        <taxon>Insecta</taxon>
        <taxon>Pterygota</taxon>
        <taxon>Neoptera</taxon>
        <taxon>Polyneoptera</taxon>
        <taxon>Phasmatodea</taxon>
        <taxon>Timematodea</taxon>
        <taxon>Timematoidea</taxon>
        <taxon>Timematidae</taxon>
        <taxon>Timema</taxon>
    </lineage>
</organism>
<reference evidence="2" key="1">
    <citation type="submission" date="2020-11" db="EMBL/GenBank/DDBJ databases">
        <authorList>
            <person name="Tran Van P."/>
        </authorList>
    </citation>
    <scope>NUCLEOTIDE SEQUENCE</scope>
</reference>
<gene>
    <name evidence="2" type="ORF">TBIB3V08_LOCUS1789</name>
</gene>